<dbReference type="HAMAP" id="MF_00415">
    <property type="entry name" value="FlgH"/>
    <property type="match status" value="1"/>
</dbReference>
<keyword evidence="9" id="KW-1185">Reference proteome</keyword>
<proteinExistence type="inferred from homology"/>
<keyword evidence="3" id="KW-0732">Signal</keyword>
<name>A0ABT7DYH6_9NEIS</name>
<dbReference type="InterPro" id="IPR000527">
    <property type="entry name" value="Flag_Lring"/>
</dbReference>
<dbReference type="PANTHER" id="PTHR34933">
    <property type="entry name" value="FLAGELLAR L-RING PROTEIN"/>
    <property type="match status" value="1"/>
</dbReference>
<keyword evidence="5 7" id="KW-0975">Bacterial flagellum</keyword>
<keyword evidence="8" id="KW-0966">Cell projection</keyword>
<comment type="subunit">
    <text evidence="7">The basal body constitutes a major portion of the flagellar organelle and consists of four rings (L,P,S, and M) mounted on a central rod.</text>
</comment>
<comment type="subcellular location">
    <subcellularLocation>
        <location evidence="7">Cell outer membrane</location>
    </subcellularLocation>
    <subcellularLocation>
        <location evidence="7">Bacterial flagellum basal body</location>
    </subcellularLocation>
</comment>
<keyword evidence="8" id="KW-0282">Flagellum</keyword>
<dbReference type="Proteomes" id="UP001172778">
    <property type="component" value="Unassembled WGS sequence"/>
</dbReference>
<sequence length="191" mass="21068">MRKYSLFLLCAYVLTNGAVHSQSLYSESTFRSLVADRRAIHPGDLLTVQILENAVASSSADTELQRKNGIGGDAGSIGGRRYGVDIHAKNDFDGQGRTQRTGRLVAQITVVVNTVTTSGDLLVAGRQMLEINDEKQEIYLEGRVRPQDVNENNVVLSSRLADAKISYKGDGEMADRQRPSWWSKLLTWLGL</sequence>
<keyword evidence="6 7" id="KW-0998">Cell outer membrane</keyword>
<reference evidence="8" key="1">
    <citation type="submission" date="2023-03" db="EMBL/GenBank/DDBJ databases">
        <title>Chitinimonas shenzhenensis gen. nov., sp. nov., a novel member of family Burkholderiaceae isolated from activated sludge collected in Shen Zhen, China.</title>
        <authorList>
            <person name="Wang X."/>
        </authorList>
    </citation>
    <scope>NUCLEOTIDE SEQUENCE</scope>
    <source>
        <strain evidence="8">DQS-5</strain>
    </source>
</reference>
<organism evidence="8 9">
    <name type="scientific">Parachitinimonas caeni</name>
    <dbReference type="NCBI Taxonomy" id="3031301"/>
    <lineage>
        <taxon>Bacteria</taxon>
        <taxon>Pseudomonadati</taxon>
        <taxon>Pseudomonadota</taxon>
        <taxon>Betaproteobacteria</taxon>
        <taxon>Neisseriales</taxon>
        <taxon>Chitinibacteraceae</taxon>
        <taxon>Parachitinimonas</taxon>
    </lineage>
</organism>
<dbReference type="EMBL" id="JARRAF010000015">
    <property type="protein sequence ID" value="MDK2125118.1"/>
    <property type="molecule type" value="Genomic_DNA"/>
</dbReference>
<dbReference type="PRINTS" id="PR01008">
    <property type="entry name" value="FLGLRINGFLGH"/>
</dbReference>
<comment type="similarity">
    <text evidence="2 7">Belongs to the FlgH family.</text>
</comment>
<gene>
    <name evidence="7" type="primary">flgH</name>
    <name evidence="8" type="ORF">PZA18_13770</name>
</gene>
<evidence type="ECO:0000256" key="6">
    <source>
        <dbReference type="ARBA" id="ARBA00023237"/>
    </source>
</evidence>
<evidence type="ECO:0000256" key="2">
    <source>
        <dbReference type="ARBA" id="ARBA00006929"/>
    </source>
</evidence>
<keyword evidence="8" id="KW-0969">Cilium</keyword>
<evidence type="ECO:0000256" key="7">
    <source>
        <dbReference type="HAMAP-Rule" id="MF_00415"/>
    </source>
</evidence>
<evidence type="ECO:0000256" key="5">
    <source>
        <dbReference type="ARBA" id="ARBA00023143"/>
    </source>
</evidence>
<evidence type="ECO:0000256" key="1">
    <source>
        <dbReference type="ARBA" id="ARBA00002591"/>
    </source>
</evidence>
<protein>
    <recommendedName>
        <fullName evidence="7">Flagellar L-ring protein</fullName>
    </recommendedName>
    <alternativeName>
        <fullName evidence="7">Basal body L-ring protein</fullName>
    </alternativeName>
</protein>
<dbReference type="Pfam" id="PF02107">
    <property type="entry name" value="FlgH"/>
    <property type="match status" value="1"/>
</dbReference>
<dbReference type="PANTHER" id="PTHR34933:SF1">
    <property type="entry name" value="FLAGELLAR L-RING PROTEIN"/>
    <property type="match status" value="1"/>
</dbReference>
<dbReference type="RefSeq" id="WP_284101430.1">
    <property type="nucleotide sequence ID" value="NZ_JARRAF010000015.1"/>
</dbReference>
<comment type="caution">
    <text evidence="8">The sequence shown here is derived from an EMBL/GenBank/DDBJ whole genome shotgun (WGS) entry which is preliminary data.</text>
</comment>
<keyword evidence="4 7" id="KW-0472">Membrane</keyword>
<evidence type="ECO:0000313" key="9">
    <source>
        <dbReference type="Proteomes" id="UP001172778"/>
    </source>
</evidence>
<accession>A0ABT7DYH6</accession>
<evidence type="ECO:0000313" key="8">
    <source>
        <dbReference type="EMBL" id="MDK2125118.1"/>
    </source>
</evidence>
<evidence type="ECO:0000256" key="3">
    <source>
        <dbReference type="ARBA" id="ARBA00022729"/>
    </source>
</evidence>
<evidence type="ECO:0000256" key="4">
    <source>
        <dbReference type="ARBA" id="ARBA00023136"/>
    </source>
</evidence>
<comment type="function">
    <text evidence="1 7">Assembles around the rod to form the L-ring and probably protects the motor/basal body from shearing forces during rotation.</text>
</comment>